<evidence type="ECO:0000313" key="2">
    <source>
        <dbReference type="Proteomes" id="UP000247814"/>
    </source>
</evidence>
<proteinExistence type="predicted"/>
<organism evidence="1 2">
    <name type="scientific">Komagataeibacter sucrofermentans</name>
    <dbReference type="NCBI Taxonomy" id="1053551"/>
    <lineage>
        <taxon>Bacteria</taxon>
        <taxon>Pseudomonadati</taxon>
        <taxon>Pseudomonadota</taxon>
        <taxon>Alphaproteobacteria</taxon>
        <taxon>Acetobacterales</taxon>
        <taxon>Acetobacteraceae</taxon>
        <taxon>Komagataeibacter</taxon>
    </lineage>
</organism>
<gene>
    <name evidence="1" type="ORF">CFR77_07540</name>
</gene>
<reference evidence="1 2" key="1">
    <citation type="submission" date="2017-07" db="EMBL/GenBank/DDBJ databases">
        <title>A draft genome sequence of Komagataeibacter sucrofermentans LMG 18788.</title>
        <authorList>
            <person name="Skraban J."/>
            <person name="Cleenwerck I."/>
            <person name="Vandamme P."/>
            <person name="Trcek J."/>
        </authorList>
    </citation>
    <scope>NUCLEOTIDE SEQUENCE [LARGE SCALE GENOMIC DNA]</scope>
    <source>
        <strain evidence="1 2">LMG 18788</strain>
    </source>
</reference>
<dbReference type="RefSeq" id="WP_110568961.1">
    <property type="nucleotide sequence ID" value="NZ_CP137147.1"/>
</dbReference>
<keyword evidence="2" id="KW-1185">Reference proteome</keyword>
<dbReference type="AlphaFoldDB" id="A0A318QVS3"/>
<protein>
    <submittedName>
        <fullName evidence="1">Uncharacterized protein</fullName>
    </submittedName>
</protein>
<evidence type="ECO:0000313" key="1">
    <source>
        <dbReference type="EMBL" id="PYD79249.1"/>
    </source>
</evidence>
<dbReference type="Proteomes" id="UP000247814">
    <property type="component" value="Unassembled WGS sequence"/>
</dbReference>
<comment type="caution">
    <text evidence="1">The sequence shown here is derived from an EMBL/GenBank/DDBJ whole genome shotgun (WGS) entry which is preliminary data.</text>
</comment>
<sequence length="83" mass="8386">MGIFSFLLFPALNAGPSPTAPEAGKAEEYGAPGRNATFSAISTPRSGHACHTAIGARGLIVAHCMHHGGPSFPFRTPPAAASA</sequence>
<dbReference type="EMBL" id="NKUA01000008">
    <property type="protein sequence ID" value="PYD79249.1"/>
    <property type="molecule type" value="Genomic_DNA"/>
</dbReference>
<accession>A0A318QVS3</accession>
<name>A0A318QVS3_9PROT</name>